<dbReference type="AlphaFoldDB" id="A0A9Q5B0H8"/>
<dbReference type="InterPro" id="IPR008687">
    <property type="entry name" value="MobC"/>
</dbReference>
<name>A0A9Q5B0H8_PSEFR</name>
<reference evidence="2 3" key="1">
    <citation type="journal article" date="2020" name="Front. Microbiol.">
        <title>Genetic Organization of the aprX-lipA2 Operon Affects the Proteolytic Potential of Pseudomonas Species in Milk.</title>
        <authorList>
            <person name="Maier C."/>
            <person name="Huptas C."/>
            <person name="von Neubeck M."/>
            <person name="Scherer S."/>
            <person name="Wenning M."/>
            <person name="Lucking G."/>
        </authorList>
    </citation>
    <scope>NUCLEOTIDE SEQUENCE [LARGE SCALE GENOMIC DNA]</scope>
    <source>
        <strain evidence="2 3">WS 5094</strain>
    </source>
</reference>
<dbReference type="Proteomes" id="UP000564604">
    <property type="component" value="Unassembled WGS sequence"/>
</dbReference>
<dbReference type="Pfam" id="PF05713">
    <property type="entry name" value="MobC"/>
    <property type="match status" value="1"/>
</dbReference>
<accession>A0A9Q5B0H8</accession>
<protein>
    <submittedName>
        <fullName evidence="2">MobC family plasmid mobilization relaxosome protein</fullName>
    </submittedName>
</protein>
<evidence type="ECO:0000313" key="2">
    <source>
        <dbReference type="EMBL" id="NNB50042.1"/>
    </source>
</evidence>
<organism evidence="2 3">
    <name type="scientific">Pseudomonas fragi</name>
    <dbReference type="NCBI Taxonomy" id="296"/>
    <lineage>
        <taxon>Bacteria</taxon>
        <taxon>Pseudomonadati</taxon>
        <taxon>Pseudomonadota</taxon>
        <taxon>Gammaproteobacteria</taxon>
        <taxon>Pseudomonadales</taxon>
        <taxon>Pseudomonadaceae</taxon>
        <taxon>Pseudomonas</taxon>
    </lineage>
</organism>
<dbReference type="EMBL" id="JAAQYX010000014">
    <property type="protein sequence ID" value="NNB50042.1"/>
    <property type="molecule type" value="Genomic_DNA"/>
</dbReference>
<proteinExistence type="predicted"/>
<dbReference type="RefSeq" id="WP_070411305.1">
    <property type="nucleotide sequence ID" value="NZ_JAAQYX010000014.1"/>
</dbReference>
<feature type="domain" description="Bacterial mobilisation" evidence="1">
    <location>
        <begin position="70"/>
        <end position="99"/>
    </location>
</feature>
<gene>
    <name evidence="2" type="ORF">HBN89_12300</name>
</gene>
<evidence type="ECO:0000313" key="3">
    <source>
        <dbReference type="Proteomes" id="UP000564604"/>
    </source>
</evidence>
<evidence type="ECO:0000259" key="1">
    <source>
        <dbReference type="Pfam" id="PF05713"/>
    </source>
</evidence>
<sequence>MSDKERKSNQLNFRLPKDDIQLLETQRAALKMTQVKFISHIINNGIHEVIEVSSPKLREDIVTIEKIFSQIGNNLNQIAAALNSGKQPNQDILDVLSKLDKNMGVLTNRLESLKKEKITIKGDI</sequence>
<comment type="caution">
    <text evidence="2">The sequence shown here is derived from an EMBL/GenBank/DDBJ whole genome shotgun (WGS) entry which is preliminary data.</text>
</comment>